<dbReference type="Pfam" id="PF00355">
    <property type="entry name" value="Rieske"/>
    <property type="match status" value="1"/>
</dbReference>
<dbReference type="CDD" id="cd03467">
    <property type="entry name" value="Rieske"/>
    <property type="match status" value="1"/>
</dbReference>
<evidence type="ECO:0000256" key="2">
    <source>
        <dbReference type="ARBA" id="ARBA00015816"/>
    </source>
</evidence>
<proteinExistence type="predicted"/>
<dbReference type="GO" id="GO:0016705">
    <property type="term" value="F:oxidoreductase activity, acting on paired donors, with incorporation or reduction of molecular oxygen"/>
    <property type="evidence" value="ECO:0007669"/>
    <property type="project" value="UniProtKB-ARBA"/>
</dbReference>
<dbReference type="InterPro" id="IPR014349">
    <property type="entry name" value="Rieske_Fe-S_prot"/>
</dbReference>
<keyword evidence="4" id="KW-0479">Metal-binding</keyword>
<feature type="domain" description="Rieske" evidence="11">
    <location>
        <begin position="94"/>
        <end position="186"/>
    </location>
</feature>
<accession>A0A6P2BRC1</accession>
<evidence type="ECO:0000256" key="3">
    <source>
        <dbReference type="ARBA" id="ARBA00022714"/>
    </source>
</evidence>
<dbReference type="FunFam" id="2.102.10.10:FF:000016">
    <property type="entry name" value="Nitrite reductase/ring-hydroxylating ferredoxin subunit"/>
    <property type="match status" value="1"/>
</dbReference>
<feature type="compositionally biased region" description="Low complexity" evidence="10">
    <location>
        <begin position="67"/>
        <end position="79"/>
    </location>
</feature>
<dbReference type="GO" id="GO:0016020">
    <property type="term" value="C:membrane"/>
    <property type="evidence" value="ECO:0007669"/>
    <property type="project" value="InterPro"/>
</dbReference>
<dbReference type="InterPro" id="IPR017941">
    <property type="entry name" value="Rieske_2Fe-2S"/>
</dbReference>
<feature type="region of interest" description="Disordered" evidence="10">
    <location>
        <begin position="53"/>
        <end position="85"/>
    </location>
</feature>
<dbReference type="PRINTS" id="PR00162">
    <property type="entry name" value="RIESKE"/>
</dbReference>
<dbReference type="PROSITE" id="PS51257">
    <property type="entry name" value="PROKAR_LIPOPROTEIN"/>
    <property type="match status" value="1"/>
</dbReference>
<gene>
    <name evidence="12" type="ORF">EAS64_39920</name>
</gene>
<dbReference type="EMBL" id="RPFW01000011">
    <property type="protein sequence ID" value="TVY99822.1"/>
    <property type="molecule type" value="Genomic_DNA"/>
</dbReference>
<protein>
    <recommendedName>
        <fullName evidence="2">Cytochrome bc1 complex Rieske iron-sulfur subunit</fullName>
    </recommendedName>
    <alternativeName>
        <fullName evidence="8">Cytochrome bc1 reductase complex subunit QcrA</fullName>
    </alternativeName>
</protein>
<reference evidence="12 13" key="1">
    <citation type="submission" date="2018-11" db="EMBL/GenBank/DDBJ databases">
        <title>Trebonia kvetii gen.nov., sp.nov., a novel acidophilic actinobacterium, and proposal of the new actinobacterial family Treboniaceae fam. nov.</title>
        <authorList>
            <person name="Rapoport D."/>
            <person name="Sagova-Mareckova M."/>
            <person name="Sedlacek I."/>
            <person name="Provaznik J."/>
            <person name="Kralova S."/>
            <person name="Pavlinic D."/>
            <person name="Benes V."/>
            <person name="Kopecky J."/>
        </authorList>
    </citation>
    <scope>NUCLEOTIDE SEQUENCE [LARGE SCALE GENOMIC DNA]</scope>
    <source>
        <strain evidence="12 13">15Tr583</strain>
    </source>
</reference>
<evidence type="ECO:0000259" key="11">
    <source>
        <dbReference type="PROSITE" id="PS51296"/>
    </source>
</evidence>
<evidence type="ECO:0000256" key="4">
    <source>
        <dbReference type="ARBA" id="ARBA00022723"/>
    </source>
</evidence>
<dbReference type="RefSeq" id="WP_145861926.1">
    <property type="nucleotide sequence ID" value="NZ_RPFW01000011.1"/>
</dbReference>
<keyword evidence="3" id="KW-0001">2Fe-2S</keyword>
<evidence type="ECO:0000256" key="6">
    <source>
        <dbReference type="ARBA" id="ARBA00023014"/>
    </source>
</evidence>
<comment type="caution">
    <text evidence="12">The sequence shown here is derived from an EMBL/GenBank/DDBJ whole genome shotgun (WGS) entry which is preliminary data.</text>
</comment>
<keyword evidence="6" id="KW-0411">Iron-sulfur</keyword>
<keyword evidence="7" id="KW-1015">Disulfide bond</keyword>
<dbReference type="GO" id="GO:0051537">
    <property type="term" value="F:2 iron, 2 sulfur cluster binding"/>
    <property type="evidence" value="ECO:0007669"/>
    <property type="project" value="UniProtKB-KW"/>
</dbReference>
<dbReference type="Gene3D" id="2.102.10.10">
    <property type="entry name" value="Rieske [2Fe-2S] iron-sulphur domain"/>
    <property type="match status" value="1"/>
</dbReference>
<dbReference type="GO" id="GO:0004497">
    <property type="term" value="F:monooxygenase activity"/>
    <property type="evidence" value="ECO:0007669"/>
    <property type="project" value="UniProtKB-ARBA"/>
</dbReference>
<dbReference type="InterPro" id="IPR036922">
    <property type="entry name" value="Rieske_2Fe-2S_sf"/>
</dbReference>
<keyword evidence="13" id="KW-1185">Reference proteome</keyword>
<evidence type="ECO:0000313" key="13">
    <source>
        <dbReference type="Proteomes" id="UP000460272"/>
    </source>
</evidence>
<name>A0A6P2BRC1_9ACTN</name>
<dbReference type="SUPFAM" id="SSF50022">
    <property type="entry name" value="ISP domain"/>
    <property type="match status" value="1"/>
</dbReference>
<comment type="cofactor">
    <cofactor evidence="9">
        <name>[2Fe-2S] cluster</name>
        <dbReference type="ChEBI" id="CHEBI:190135"/>
    </cofactor>
</comment>
<dbReference type="Proteomes" id="UP000460272">
    <property type="component" value="Unassembled WGS sequence"/>
</dbReference>
<dbReference type="PANTHER" id="PTHR10134">
    <property type="entry name" value="CYTOCHROME B-C1 COMPLEX SUBUNIT RIESKE, MITOCHONDRIAL"/>
    <property type="match status" value="1"/>
</dbReference>
<organism evidence="12 13">
    <name type="scientific">Trebonia kvetii</name>
    <dbReference type="NCBI Taxonomy" id="2480626"/>
    <lineage>
        <taxon>Bacteria</taxon>
        <taxon>Bacillati</taxon>
        <taxon>Actinomycetota</taxon>
        <taxon>Actinomycetes</taxon>
        <taxon>Streptosporangiales</taxon>
        <taxon>Treboniaceae</taxon>
        <taxon>Trebonia</taxon>
    </lineage>
</organism>
<evidence type="ECO:0000313" key="12">
    <source>
        <dbReference type="EMBL" id="TVY99822.1"/>
    </source>
</evidence>
<evidence type="ECO:0000256" key="7">
    <source>
        <dbReference type="ARBA" id="ARBA00023157"/>
    </source>
</evidence>
<dbReference type="PROSITE" id="PS51296">
    <property type="entry name" value="RIESKE"/>
    <property type="match status" value="1"/>
</dbReference>
<dbReference type="InterPro" id="IPR005805">
    <property type="entry name" value="Rieske_Fe-S_prot_C"/>
</dbReference>
<evidence type="ECO:0000256" key="10">
    <source>
        <dbReference type="SAM" id="MobiDB-lite"/>
    </source>
</evidence>
<sequence>MTDQSQRDDRDQSATRRCVLLCAGALGVTGALTACSTAFVPYDANGAGSAPSMAATSSGGAGGGMGSAATMPSGTGAKKGSAKKGTAKSKMTGTLLGMAADIPVGGGKIYTAAKIVVTQPSKGEYKAFSAICTHVGCLCNQVADGTINCPCHGSKFKITDGSVVTGPAPTALAAKTITVTNGKILLQ</sequence>
<evidence type="ECO:0000256" key="5">
    <source>
        <dbReference type="ARBA" id="ARBA00023004"/>
    </source>
</evidence>
<comment type="function">
    <text evidence="1">Iron-sulfur subunit of the cytochrome bc1 complex, an essential component of the respiratory electron transport chain required for ATP synthesis. The bc1 complex catalyzes the oxidation of menaquinol and the reduction of cytochrome c in the respiratory chain. The bc1 complex operates through a Q-cycle mechanism that couples electron transfer to generation of the proton gradient that drives ATP synthesis.</text>
</comment>
<evidence type="ECO:0000256" key="9">
    <source>
        <dbReference type="ARBA" id="ARBA00034078"/>
    </source>
</evidence>
<dbReference type="GO" id="GO:0046872">
    <property type="term" value="F:metal ion binding"/>
    <property type="evidence" value="ECO:0007669"/>
    <property type="project" value="UniProtKB-KW"/>
</dbReference>
<evidence type="ECO:0000256" key="8">
    <source>
        <dbReference type="ARBA" id="ARBA00029586"/>
    </source>
</evidence>
<dbReference type="OrthoDB" id="25106at2"/>
<evidence type="ECO:0000256" key="1">
    <source>
        <dbReference type="ARBA" id="ARBA00002494"/>
    </source>
</evidence>
<dbReference type="AlphaFoldDB" id="A0A6P2BRC1"/>
<keyword evidence="5" id="KW-0408">Iron</keyword>